<proteinExistence type="predicted"/>
<dbReference type="AlphaFoldDB" id="A0A4Q1D2I7"/>
<dbReference type="OrthoDB" id="9772736at2"/>
<dbReference type="PANTHER" id="PTHR43303:SF4">
    <property type="entry name" value="NADPH DEHYDROGENASE C23G7.10C-RELATED"/>
    <property type="match status" value="1"/>
</dbReference>
<comment type="caution">
    <text evidence="7">The sequence shown here is derived from an EMBL/GenBank/DDBJ whole genome shotgun (WGS) entry which is preliminary data.</text>
</comment>
<dbReference type="EMBL" id="SDHZ01000004">
    <property type="protein sequence ID" value="RXK81437.1"/>
    <property type="molecule type" value="Genomic_DNA"/>
</dbReference>
<dbReference type="Pfam" id="PF00724">
    <property type="entry name" value="Oxidored_FMN"/>
    <property type="match status" value="1"/>
</dbReference>
<dbReference type="InterPro" id="IPR013785">
    <property type="entry name" value="Aldolase_TIM"/>
</dbReference>
<evidence type="ECO:0000259" key="6">
    <source>
        <dbReference type="Pfam" id="PF00724"/>
    </source>
</evidence>
<organism evidence="7 8">
    <name type="scientific">Filimonas effusa</name>
    <dbReference type="NCBI Taxonomy" id="2508721"/>
    <lineage>
        <taxon>Bacteria</taxon>
        <taxon>Pseudomonadati</taxon>
        <taxon>Bacteroidota</taxon>
        <taxon>Chitinophagia</taxon>
        <taxon>Chitinophagales</taxon>
        <taxon>Chitinophagaceae</taxon>
        <taxon>Filimonas</taxon>
    </lineage>
</organism>
<gene>
    <name evidence="7" type="primary">namA</name>
    <name evidence="7" type="ORF">ESB13_21130</name>
</gene>
<keyword evidence="4" id="KW-0521">NADP</keyword>
<sequence length="341" mass="37236">MKDSKLFSPYTIGNITLKNRIVMSPMCMYSVTAQDGKLNNWHYTHYTSRAVGQAGLIIVEASAVTPGGRISYEDAGIWDDAHITNLTHLTTLVHEQGAHIGIQLAHAGRKAQLNETPVAPSAVAFEGMKEPAALTVAEIGEIVKAFGAGARRAKAAGFDVIEIHGAHGYLINEFLSPLTNFRDDNYGGSKENRYRFLEEIITAIRAEWDGPLFCRISANEYAEGGSTIEDMVYYAQRMKAQGIDLIDCSSGGVAPAAIHAYPGYQVRAADIIRKEAAIATGAVGLITNGFQAEEILANERADLVFIARAFLRDPYWPRTAAYELGVTITPPQQYVRGWRQA</sequence>
<reference evidence="7 8" key="1">
    <citation type="submission" date="2019-01" db="EMBL/GenBank/DDBJ databases">
        <title>Filimonas sp. strain TTM-71.</title>
        <authorList>
            <person name="Chen W.-M."/>
        </authorList>
    </citation>
    <scope>NUCLEOTIDE SEQUENCE [LARGE SCALE GENOMIC DNA]</scope>
    <source>
        <strain evidence="7 8">TTM-71</strain>
    </source>
</reference>
<evidence type="ECO:0000256" key="4">
    <source>
        <dbReference type="ARBA" id="ARBA00022857"/>
    </source>
</evidence>
<protein>
    <submittedName>
        <fullName evidence="7">NADPH dehydrogenase NamA</fullName>
        <ecNumber evidence="7">1.6.99.1</ecNumber>
    </submittedName>
</protein>
<dbReference type="EC" id="1.6.99.1" evidence="7"/>
<name>A0A4Q1D2I7_9BACT</name>
<evidence type="ECO:0000256" key="1">
    <source>
        <dbReference type="ARBA" id="ARBA00001917"/>
    </source>
</evidence>
<dbReference type="Gene3D" id="3.20.20.70">
    <property type="entry name" value="Aldolase class I"/>
    <property type="match status" value="1"/>
</dbReference>
<dbReference type="GO" id="GO:0050661">
    <property type="term" value="F:NADP binding"/>
    <property type="evidence" value="ECO:0007669"/>
    <property type="project" value="InterPro"/>
</dbReference>
<keyword evidence="8" id="KW-1185">Reference proteome</keyword>
<keyword evidence="2" id="KW-0285">Flavoprotein</keyword>
<evidence type="ECO:0000256" key="5">
    <source>
        <dbReference type="ARBA" id="ARBA00023002"/>
    </source>
</evidence>
<dbReference type="GO" id="GO:0003959">
    <property type="term" value="F:NADPH dehydrogenase activity"/>
    <property type="evidence" value="ECO:0007669"/>
    <property type="project" value="UniProtKB-EC"/>
</dbReference>
<evidence type="ECO:0000313" key="7">
    <source>
        <dbReference type="EMBL" id="RXK81437.1"/>
    </source>
</evidence>
<comment type="cofactor">
    <cofactor evidence="1">
        <name>FMN</name>
        <dbReference type="ChEBI" id="CHEBI:58210"/>
    </cofactor>
</comment>
<evidence type="ECO:0000256" key="2">
    <source>
        <dbReference type="ARBA" id="ARBA00022630"/>
    </source>
</evidence>
<accession>A0A4Q1D2I7</accession>
<feature type="domain" description="NADH:flavin oxidoreductase/NADH oxidase N-terminal" evidence="6">
    <location>
        <begin position="5"/>
        <end position="324"/>
    </location>
</feature>
<dbReference type="CDD" id="cd02932">
    <property type="entry name" value="OYE_YqiM_FMN"/>
    <property type="match status" value="1"/>
</dbReference>
<dbReference type="NCBIfam" id="NF010047">
    <property type="entry name" value="PRK13523.1"/>
    <property type="match status" value="1"/>
</dbReference>
<dbReference type="InterPro" id="IPR044152">
    <property type="entry name" value="YqjM-like"/>
</dbReference>
<keyword evidence="5 7" id="KW-0560">Oxidoreductase</keyword>
<dbReference type="RefSeq" id="WP_129005688.1">
    <property type="nucleotide sequence ID" value="NZ_SDHZ01000004.1"/>
</dbReference>
<dbReference type="InterPro" id="IPR001155">
    <property type="entry name" value="OxRdtase_FMN_N"/>
</dbReference>
<dbReference type="GO" id="GO:0010181">
    <property type="term" value="F:FMN binding"/>
    <property type="evidence" value="ECO:0007669"/>
    <property type="project" value="InterPro"/>
</dbReference>
<dbReference type="SUPFAM" id="SSF51395">
    <property type="entry name" value="FMN-linked oxidoreductases"/>
    <property type="match status" value="1"/>
</dbReference>
<evidence type="ECO:0000313" key="8">
    <source>
        <dbReference type="Proteomes" id="UP000290545"/>
    </source>
</evidence>
<keyword evidence="3" id="KW-0288">FMN</keyword>
<dbReference type="Proteomes" id="UP000290545">
    <property type="component" value="Unassembled WGS sequence"/>
</dbReference>
<dbReference type="PANTHER" id="PTHR43303">
    <property type="entry name" value="NADPH DEHYDROGENASE C23G7.10C-RELATED"/>
    <property type="match status" value="1"/>
</dbReference>
<evidence type="ECO:0000256" key="3">
    <source>
        <dbReference type="ARBA" id="ARBA00022643"/>
    </source>
</evidence>